<feature type="region of interest" description="Disordered" evidence="1">
    <location>
        <begin position="1"/>
        <end position="21"/>
    </location>
</feature>
<gene>
    <name evidence="2" type="ORF">CVT26_007380</name>
</gene>
<evidence type="ECO:0000256" key="1">
    <source>
        <dbReference type="SAM" id="MobiDB-lite"/>
    </source>
</evidence>
<name>A0A409X0R3_9AGAR</name>
<comment type="caution">
    <text evidence="2">The sequence shown here is derived from an EMBL/GenBank/DDBJ whole genome shotgun (WGS) entry which is preliminary data.</text>
</comment>
<protein>
    <submittedName>
        <fullName evidence="2">Uncharacterized protein</fullName>
    </submittedName>
</protein>
<dbReference type="AlphaFoldDB" id="A0A409X0R3"/>
<evidence type="ECO:0000313" key="3">
    <source>
        <dbReference type="Proteomes" id="UP000284706"/>
    </source>
</evidence>
<accession>A0A409X0R3</accession>
<feature type="compositionally biased region" description="Basic and acidic residues" evidence="1">
    <location>
        <begin position="1"/>
        <end position="10"/>
    </location>
</feature>
<keyword evidence="3" id="KW-1185">Reference proteome</keyword>
<dbReference type="EMBL" id="NHYE01004478">
    <property type="protein sequence ID" value="PPQ84378.1"/>
    <property type="molecule type" value="Genomic_DNA"/>
</dbReference>
<dbReference type="InParanoid" id="A0A409X0R3"/>
<organism evidence="2 3">
    <name type="scientific">Gymnopilus dilepis</name>
    <dbReference type="NCBI Taxonomy" id="231916"/>
    <lineage>
        <taxon>Eukaryota</taxon>
        <taxon>Fungi</taxon>
        <taxon>Dikarya</taxon>
        <taxon>Basidiomycota</taxon>
        <taxon>Agaricomycotina</taxon>
        <taxon>Agaricomycetes</taxon>
        <taxon>Agaricomycetidae</taxon>
        <taxon>Agaricales</taxon>
        <taxon>Agaricineae</taxon>
        <taxon>Hymenogastraceae</taxon>
        <taxon>Gymnopilus</taxon>
    </lineage>
</organism>
<sequence>MGGHPDEKAQPVRIGTDAEPLSSANGNSIWVKLDGSPAFASLQHAECPYLDEDGTLHIRLEGRLENEGGW</sequence>
<reference evidence="2 3" key="1">
    <citation type="journal article" date="2018" name="Evol. Lett.">
        <title>Horizontal gene cluster transfer increased hallucinogenic mushroom diversity.</title>
        <authorList>
            <person name="Reynolds H.T."/>
            <person name="Vijayakumar V."/>
            <person name="Gluck-Thaler E."/>
            <person name="Korotkin H.B."/>
            <person name="Matheny P.B."/>
            <person name="Slot J.C."/>
        </authorList>
    </citation>
    <scope>NUCLEOTIDE SEQUENCE [LARGE SCALE GENOMIC DNA]</scope>
    <source>
        <strain evidence="2 3">SRW20</strain>
    </source>
</reference>
<evidence type="ECO:0000313" key="2">
    <source>
        <dbReference type="EMBL" id="PPQ84378.1"/>
    </source>
</evidence>
<proteinExistence type="predicted"/>
<dbReference type="Proteomes" id="UP000284706">
    <property type="component" value="Unassembled WGS sequence"/>
</dbReference>